<organism evidence="7 8">
    <name type="scientific">Faecalicatena contorta</name>
    <dbReference type="NCBI Taxonomy" id="39482"/>
    <lineage>
        <taxon>Bacteria</taxon>
        <taxon>Bacillati</taxon>
        <taxon>Bacillota</taxon>
        <taxon>Clostridia</taxon>
        <taxon>Lachnospirales</taxon>
        <taxon>Lachnospiraceae</taxon>
        <taxon>Faecalicatena</taxon>
    </lineage>
</organism>
<dbReference type="InterPro" id="IPR000847">
    <property type="entry name" value="LysR_HTH_N"/>
</dbReference>
<protein>
    <submittedName>
        <fullName evidence="7">CysJI operon transcriptional activator</fullName>
    </submittedName>
</protein>
<accession>A0A173YML5</accession>
<dbReference type="EMBL" id="CYZU01000001">
    <property type="protein sequence ID" value="CUN64028.1"/>
    <property type="molecule type" value="Genomic_DNA"/>
</dbReference>
<dbReference type="STRING" id="39482.ERS852491_00122"/>
<dbReference type="OrthoDB" id="9785745at2"/>
<sequence>MLDLKLDTFLVLCETRNYTQTANVLNITQPAVSQHIKHLETHYQAKLLYYDEKRRLHLTEHGKLLRAFAQTVKSDSQQIADRLKAEPQEPQEIKIGTITTTGESLVPHMVAEYLKRFPNKKVSMYLGEADALLTQLQSGRIHFCFTDIYCPPDEYESAELFESETICVCSPRHPLAGKTVQFEELNKYRLVFRENDTYSHRNLIKILHAHNQDINTFRSYVEIGTINAVKKLIMEDIGISFIYRFVVQDDIDAGRLSQIHIHNFSSFHLFNFAWMKNSFFAPSSRQFLAVCQENMDHLKGGVSPVRHTAEGPEPGSAAREPSR</sequence>
<dbReference type="InterPro" id="IPR036390">
    <property type="entry name" value="WH_DNA-bd_sf"/>
</dbReference>
<dbReference type="CDD" id="cd05466">
    <property type="entry name" value="PBP2_LTTR_substrate"/>
    <property type="match status" value="1"/>
</dbReference>
<dbReference type="Gene3D" id="3.40.190.10">
    <property type="entry name" value="Periplasmic binding protein-like II"/>
    <property type="match status" value="2"/>
</dbReference>
<evidence type="ECO:0000313" key="7">
    <source>
        <dbReference type="EMBL" id="CUN64028.1"/>
    </source>
</evidence>
<evidence type="ECO:0000259" key="6">
    <source>
        <dbReference type="PROSITE" id="PS50931"/>
    </source>
</evidence>
<dbReference type="SUPFAM" id="SSF53850">
    <property type="entry name" value="Periplasmic binding protein-like II"/>
    <property type="match status" value="1"/>
</dbReference>
<feature type="domain" description="HTH lysR-type" evidence="6">
    <location>
        <begin position="1"/>
        <end position="59"/>
    </location>
</feature>
<dbReference type="PROSITE" id="PS50931">
    <property type="entry name" value="HTH_LYSR"/>
    <property type="match status" value="1"/>
</dbReference>
<dbReference type="Pfam" id="PF00126">
    <property type="entry name" value="HTH_1"/>
    <property type="match status" value="1"/>
</dbReference>
<evidence type="ECO:0000256" key="1">
    <source>
        <dbReference type="ARBA" id="ARBA00009437"/>
    </source>
</evidence>
<dbReference type="Pfam" id="PF03466">
    <property type="entry name" value="LysR_substrate"/>
    <property type="match status" value="1"/>
</dbReference>
<keyword evidence="2" id="KW-0805">Transcription regulation</keyword>
<dbReference type="InterPro" id="IPR005119">
    <property type="entry name" value="LysR_subst-bd"/>
</dbReference>
<reference evidence="7 8" key="1">
    <citation type="submission" date="2015-09" db="EMBL/GenBank/DDBJ databases">
        <authorList>
            <consortium name="Pathogen Informatics"/>
        </authorList>
    </citation>
    <scope>NUCLEOTIDE SEQUENCE [LARGE SCALE GENOMIC DNA]</scope>
    <source>
        <strain evidence="7 8">2789STDY5834876</strain>
    </source>
</reference>
<dbReference type="SUPFAM" id="SSF46785">
    <property type="entry name" value="Winged helix' DNA-binding domain"/>
    <property type="match status" value="1"/>
</dbReference>
<keyword evidence="3" id="KW-0238">DNA-binding</keyword>
<dbReference type="PANTHER" id="PTHR30126">
    <property type="entry name" value="HTH-TYPE TRANSCRIPTIONAL REGULATOR"/>
    <property type="match status" value="1"/>
</dbReference>
<evidence type="ECO:0000256" key="5">
    <source>
        <dbReference type="SAM" id="MobiDB-lite"/>
    </source>
</evidence>
<comment type="similarity">
    <text evidence="1">Belongs to the LysR transcriptional regulatory family.</text>
</comment>
<feature type="region of interest" description="Disordered" evidence="5">
    <location>
        <begin position="301"/>
        <end position="323"/>
    </location>
</feature>
<evidence type="ECO:0000256" key="3">
    <source>
        <dbReference type="ARBA" id="ARBA00023125"/>
    </source>
</evidence>
<dbReference type="InterPro" id="IPR036388">
    <property type="entry name" value="WH-like_DNA-bd_sf"/>
</dbReference>
<evidence type="ECO:0000313" key="8">
    <source>
        <dbReference type="Proteomes" id="UP000095544"/>
    </source>
</evidence>
<dbReference type="AlphaFoldDB" id="A0A173YML5"/>
<dbReference type="PANTHER" id="PTHR30126:SF40">
    <property type="entry name" value="HTH-TYPE TRANSCRIPTIONAL REGULATOR GLTR"/>
    <property type="match status" value="1"/>
</dbReference>
<gene>
    <name evidence="7" type="primary">cysL_2</name>
    <name evidence="7" type="ORF">ERS852491_00122</name>
</gene>
<dbReference type="RefSeq" id="WP_055149938.1">
    <property type="nucleotide sequence ID" value="NZ_CYZU01000001.1"/>
</dbReference>
<dbReference type="Gene3D" id="1.10.10.10">
    <property type="entry name" value="Winged helix-like DNA-binding domain superfamily/Winged helix DNA-binding domain"/>
    <property type="match status" value="1"/>
</dbReference>
<evidence type="ECO:0000256" key="4">
    <source>
        <dbReference type="ARBA" id="ARBA00023163"/>
    </source>
</evidence>
<dbReference type="GO" id="GO:0003700">
    <property type="term" value="F:DNA-binding transcription factor activity"/>
    <property type="evidence" value="ECO:0007669"/>
    <property type="project" value="InterPro"/>
</dbReference>
<proteinExistence type="inferred from homology"/>
<dbReference type="GO" id="GO:0000976">
    <property type="term" value="F:transcription cis-regulatory region binding"/>
    <property type="evidence" value="ECO:0007669"/>
    <property type="project" value="TreeGrafter"/>
</dbReference>
<evidence type="ECO:0000256" key="2">
    <source>
        <dbReference type="ARBA" id="ARBA00023015"/>
    </source>
</evidence>
<keyword evidence="4" id="KW-0804">Transcription</keyword>
<name>A0A173YML5_9FIRM</name>
<dbReference type="Proteomes" id="UP000095544">
    <property type="component" value="Unassembled WGS sequence"/>
</dbReference>